<dbReference type="RefSeq" id="WP_270096019.1">
    <property type="nucleotide sequence ID" value="NZ_JAQFFK010000003.1"/>
</dbReference>
<evidence type="ECO:0000313" key="1">
    <source>
        <dbReference type="EMBL" id="MDR6222202.1"/>
    </source>
</evidence>
<organism evidence="1 2">
    <name type="scientific">Methanococcoides alaskense</name>
    <dbReference type="NCBI Taxonomy" id="325778"/>
    <lineage>
        <taxon>Archaea</taxon>
        <taxon>Methanobacteriati</taxon>
        <taxon>Methanobacteriota</taxon>
        <taxon>Stenosarchaea group</taxon>
        <taxon>Methanomicrobia</taxon>
        <taxon>Methanosarcinales</taxon>
        <taxon>Methanosarcinaceae</taxon>
        <taxon>Methanococcoides</taxon>
    </lineage>
</organism>
<dbReference type="AlphaFoldDB" id="A0AA90ZBJ5"/>
<dbReference type="Proteomes" id="UP001185015">
    <property type="component" value="Unassembled WGS sequence"/>
</dbReference>
<gene>
    <name evidence="1" type="ORF">J2750_000634</name>
</gene>
<name>A0AA90ZBJ5_9EURY</name>
<proteinExistence type="predicted"/>
<protein>
    <submittedName>
        <fullName evidence="1">Uncharacterized protein</fullName>
    </submittedName>
</protein>
<sequence>MKKPGDNNFSNTTQNYVLQEQVDEHKAAKGKLFGTFDGVFTPTLLTILGVL</sequence>
<comment type="caution">
    <text evidence="1">The sequence shown here is derived from an EMBL/GenBank/DDBJ whole genome shotgun (WGS) entry which is preliminary data.</text>
</comment>
<evidence type="ECO:0000313" key="2">
    <source>
        <dbReference type="Proteomes" id="UP001185015"/>
    </source>
</evidence>
<reference evidence="1 2" key="1">
    <citation type="submission" date="2023-07" db="EMBL/GenBank/DDBJ databases">
        <title>Genomic Encyclopedia of Type Strains, Phase IV (KMG-IV): sequencing the most valuable type-strain genomes for metagenomic binning, comparative biology and taxonomic classification.</title>
        <authorList>
            <person name="Goeker M."/>
        </authorList>
    </citation>
    <scope>NUCLEOTIDE SEQUENCE [LARGE SCALE GENOMIC DNA]</scope>
    <source>
        <strain evidence="1 2">DSM 17273</strain>
    </source>
</reference>
<accession>A0AA90ZBJ5</accession>
<keyword evidence="2" id="KW-1185">Reference proteome</keyword>
<dbReference type="EMBL" id="JAVDQI010000001">
    <property type="protein sequence ID" value="MDR6222202.1"/>
    <property type="molecule type" value="Genomic_DNA"/>
</dbReference>